<dbReference type="InterPro" id="IPR036390">
    <property type="entry name" value="WH_DNA-bd_sf"/>
</dbReference>
<accession>A0ABX2W7G5</accession>
<dbReference type="InterPro" id="IPR036388">
    <property type="entry name" value="WH-like_DNA-bd_sf"/>
</dbReference>
<dbReference type="Proteomes" id="UP000078407">
    <property type="component" value="Unassembled WGS sequence"/>
</dbReference>
<dbReference type="Pfam" id="PF02661">
    <property type="entry name" value="Fic"/>
    <property type="match status" value="1"/>
</dbReference>
<dbReference type="SUPFAM" id="SSF140931">
    <property type="entry name" value="Fic-like"/>
    <property type="match status" value="1"/>
</dbReference>
<proteinExistence type="predicted"/>
<dbReference type="InterPro" id="IPR040198">
    <property type="entry name" value="Fido_containing"/>
</dbReference>
<dbReference type="SUPFAM" id="SSF46785">
    <property type="entry name" value="Winged helix' DNA-binding domain"/>
    <property type="match status" value="1"/>
</dbReference>
<keyword evidence="3" id="KW-1185">Reference proteome</keyword>
<gene>
    <name evidence="2" type="ORF">M976_02542</name>
</gene>
<dbReference type="InterPro" id="IPR003812">
    <property type="entry name" value="Fido"/>
</dbReference>
<sequence>MKHPPGLIPFSAFTGAQLETHQQYSRILDNKGRYLPFDEFRHRVKRGEDLELAWTLTRNARSAALQPVNYRNEAGEQAGFNITPLISEVCELADKHTTQTALREYLQQLPAGGAELSQLQLDESITSSQLEGANTTTLVARNMLETGRQPRTEDEQMIAGNARLMAKIPEHLAEPLTIELIRHFHAVGMSGINNAKYQPGTFRDTDDIVIADYDGNIAHQPPAAATIPQRLQEVCDFANHTDGQYIHPLIRACILHFMLAHEHPFRDGNGRTSRALFYWFMLKNGYEAFRFVSISQLLHAAPVKYAHSYQYTEHDGMDITYFLEHQASTIKRATTKYLDFIHEIIRRRAAVDSQLAASGALSRLRPRQIALLNIMLSEPQRLYTAAEVSQLLGVSDGTARTALRVLVHEGLARQVQVNDQQTAYIVASG</sequence>
<dbReference type="PROSITE" id="PS51459">
    <property type="entry name" value="FIDO"/>
    <property type="match status" value="1"/>
</dbReference>
<dbReference type="Gene3D" id="1.10.10.10">
    <property type="entry name" value="Winged helix-like DNA-binding domain superfamily/Winged helix DNA-binding domain"/>
    <property type="match status" value="1"/>
</dbReference>
<organism evidence="2 3">
    <name type="scientific">Buttiauxella ferragutiae ATCC 51602</name>
    <dbReference type="NCBI Taxonomy" id="1354252"/>
    <lineage>
        <taxon>Bacteria</taxon>
        <taxon>Pseudomonadati</taxon>
        <taxon>Pseudomonadota</taxon>
        <taxon>Gammaproteobacteria</taxon>
        <taxon>Enterobacterales</taxon>
        <taxon>Enterobacteriaceae</taxon>
        <taxon>Buttiauxella</taxon>
    </lineage>
</organism>
<dbReference type="InterPro" id="IPR036597">
    <property type="entry name" value="Fido-like_dom_sf"/>
</dbReference>
<dbReference type="InterPro" id="IPR005471">
    <property type="entry name" value="Tscrpt_reg_IclR_N"/>
</dbReference>
<reference evidence="2 3" key="1">
    <citation type="submission" date="2016-04" db="EMBL/GenBank/DDBJ databases">
        <title>ATOL: Assembling a taxonomically balanced genome-scale reconstruction of the evolutionary history of the Enterobacteriaceae.</title>
        <authorList>
            <person name="Plunkett G.III."/>
            <person name="Neeno-Eckwall E.C."/>
            <person name="Glasner J.D."/>
            <person name="Perna N.T."/>
        </authorList>
    </citation>
    <scope>NUCLEOTIDE SEQUENCE [LARGE SCALE GENOMIC DNA]</scope>
    <source>
        <strain evidence="2 3">ATCC 51602</strain>
    </source>
</reference>
<comment type="caution">
    <text evidence="2">The sequence shown here is derived from an EMBL/GenBank/DDBJ whole genome shotgun (WGS) entry which is preliminary data.</text>
</comment>
<feature type="domain" description="Fido" evidence="1">
    <location>
        <begin position="176"/>
        <end position="325"/>
    </location>
</feature>
<dbReference type="Gene3D" id="1.10.3290.10">
    <property type="entry name" value="Fido-like domain"/>
    <property type="match status" value="1"/>
</dbReference>
<dbReference type="RefSeq" id="WP_064545338.1">
    <property type="nucleotide sequence ID" value="NZ_LXEQ01000042.1"/>
</dbReference>
<dbReference type="Pfam" id="PF09339">
    <property type="entry name" value="HTH_IclR"/>
    <property type="match status" value="1"/>
</dbReference>
<dbReference type="EMBL" id="LXEQ01000042">
    <property type="protein sequence ID" value="OAT27012.1"/>
    <property type="molecule type" value="Genomic_DNA"/>
</dbReference>
<evidence type="ECO:0000259" key="1">
    <source>
        <dbReference type="PROSITE" id="PS51459"/>
    </source>
</evidence>
<dbReference type="PANTHER" id="PTHR13504:SF38">
    <property type="entry name" value="FIDO DOMAIN-CONTAINING PROTEIN"/>
    <property type="match status" value="1"/>
</dbReference>
<name>A0ABX2W7G5_9ENTR</name>
<dbReference type="PANTHER" id="PTHR13504">
    <property type="entry name" value="FIDO DOMAIN-CONTAINING PROTEIN DDB_G0283145"/>
    <property type="match status" value="1"/>
</dbReference>
<protein>
    <recommendedName>
        <fullName evidence="1">Fido domain-containing protein</fullName>
    </recommendedName>
</protein>
<evidence type="ECO:0000313" key="3">
    <source>
        <dbReference type="Proteomes" id="UP000078407"/>
    </source>
</evidence>
<evidence type="ECO:0000313" key="2">
    <source>
        <dbReference type="EMBL" id="OAT27012.1"/>
    </source>
</evidence>